<dbReference type="Proteomes" id="UP000676409">
    <property type="component" value="Chromosome"/>
</dbReference>
<evidence type="ECO:0000313" key="2">
    <source>
        <dbReference type="EMBL" id="QUD88219.1"/>
    </source>
</evidence>
<protein>
    <submittedName>
        <fullName evidence="2">DUF1259 domain-containing protein</fullName>
    </submittedName>
</protein>
<dbReference type="InterPro" id="IPR011094">
    <property type="entry name" value="Uncharacterised_LppY/LpqO"/>
</dbReference>
<feature type="signal peptide" evidence="1">
    <location>
        <begin position="1"/>
        <end position="21"/>
    </location>
</feature>
<dbReference type="EMBL" id="CP073078">
    <property type="protein sequence ID" value="QUD88219.1"/>
    <property type="molecule type" value="Genomic_DNA"/>
</dbReference>
<dbReference type="RefSeq" id="WP_211938270.1">
    <property type="nucleotide sequence ID" value="NZ_CP073078.1"/>
</dbReference>
<feature type="chain" id="PRO_5037032570" evidence="1">
    <location>
        <begin position="22"/>
        <end position="292"/>
    </location>
</feature>
<dbReference type="KEGG" id="caul:KCG34_24855"/>
<name>A0A975FZW9_9CAUL</name>
<gene>
    <name evidence="2" type="ORF">KCG34_24855</name>
</gene>
<accession>A0A975FZW9</accession>
<proteinExistence type="predicted"/>
<dbReference type="AlphaFoldDB" id="A0A975FZW9"/>
<sequence>MNRFLFAWIAAAALLAGSVEAAEPDWDAVGKALGKTGAVQPGGIYKVPLPRTDLKVTLDGVPLKAGFALGSWVAFEPMGDQAMAMGDLVLTHDEVNPVMSKLEAEGFEVTALHNHLLRSTPATMYMHVEGHGDPVKLAASLHEALSLSQTPFAPPSAPAAQAAPEIDAAAIDQALGAKGKLNGGVLQYSVARKDEVRDGGMALAPAMGTATAINFQPAGPGKVAATGDFVLIASEVNPVIKALRGHGIEVTAVHNHMLNDQPRIFFLHFWGHGEAKAVAEGLAAALKQTNVQ</sequence>
<evidence type="ECO:0000313" key="3">
    <source>
        <dbReference type="Proteomes" id="UP000676409"/>
    </source>
</evidence>
<dbReference type="Pfam" id="PF07485">
    <property type="entry name" value="DUF1529"/>
    <property type="match status" value="2"/>
</dbReference>
<keyword evidence="3" id="KW-1185">Reference proteome</keyword>
<evidence type="ECO:0000256" key="1">
    <source>
        <dbReference type="SAM" id="SignalP"/>
    </source>
</evidence>
<organism evidence="2 3">
    <name type="scientific">Phenylobacterium montanum</name>
    <dbReference type="NCBI Taxonomy" id="2823693"/>
    <lineage>
        <taxon>Bacteria</taxon>
        <taxon>Pseudomonadati</taxon>
        <taxon>Pseudomonadota</taxon>
        <taxon>Alphaproteobacteria</taxon>
        <taxon>Caulobacterales</taxon>
        <taxon>Caulobacteraceae</taxon>
        <taxon>Phenylobacterium</taxon>
    </lineage>
</organism>
<keyword evidence="1" id="KW-0732">Signal</keyword>
<reference evidence="2" key="1">
    <citation type="submission" date="2021-04" db="EMBL/GenBank/DDBJ databases">
        <title>The complete genome sequence of Caulobacter sp. S6.</title>
        <authorList>
            <person name="Tang Y."/>
            <person name="Ouyang W."/>
            <person name="Liu Q."/>
            <person name="Huang B."/>
            <person name="Guo Z."/>
            <person name="Lei P."/>
        </authorList>
    </citation>
    <scope>NUCLEOTIDE SEQUENCE</scope>
    <source>
        <strain evidence="2">S6</strain>
    </source>
</reference>